<comment type="caution">
    <text evidence="1">The sequence shown here is derived from an EMBL/GenBank/DDBJ whole genome shotgun (WGS) entry which is preliminary data.</text>
</comment>
<proteinExistence type="predicted"/>
<reference evidence="1" key="1">
    <citation type="journal article" date="2023" name="Mol. Ecol. Resour.">
        <title>Chromosome-level genome assembly of a triploid poplar Populus alba 'Berolinensis'.</title>
        <authorList>
            <person name="Chen S."/>
            <person name="Yu Y."/>
            <person name="Wang X."/>
            <person name="Wang S."/>
            <person name="Zhang T."/>
            <person name="Zhou Y."/>
            <person name="He R."/>
            <person name="Meng N."/>
            <person name="Wang Y."/>
            <person name="Liu W."/>
            <person name="Liu Z."/>
            <person name="Liu J."/>
            <person name="Guo Q."/>
            <person name="Huang H."/>
            <person name="Sederoff R.R."/>
            <person name="Wang G."/>
            <person name="Qu G."/>
            <person name="Chen S."/>
        </authorList>
    </citation>
    <scope>NUCLEOTIDE SEQUENCE</scope>
    <source>
        <strain evidence="1">SC-2020</strain>
    </source>
</reference>
<evidence type="ECO:0000313" key="1">
    <source>
        <dbReference type="EMBL" id="KAJ6951175.1"/>
    </source>
</evidence>
<dbReference type="Proteomes" id="UP001164929">
    <property type="component" value="Chromosome 19"/>
</dbReference>
<organism evidence="1 2">
    <name type="scientific">Populus alba x Populus x berolinensis</name>
    <dbReference type="NCBI Taxonomy" id="444605"/>
    <lineage>
        <taxon>Eukaryota</taxon>
        <taxon>Viridiplantae</taxon>
        <taxon>Streptophyta</taxon>
        <taxon>Embryophyta</taxon>
        <taxon>Tracheophyta</taxon>
        <taxon>Spermatophyta</taxon>
        <taxon>Magnoliopsida</taxon>
        <taxon>eudicotyledons</taxon>
        <taxon>Gunneridae</taxon>
        <taxon>Pentapetalae</taxon>
        <taxon>rosids</taxon>
        <taxon>fabids</taxon>
        <taxon>Malpighiales</taxon>
        <taxon>Salicaceae</taxon>
        <taxon>Saliceae</taxon>
        <taxon>Populus</taxon>
    </lineage>
</organism>
<sequence length="213" mass="24201">MNENCCGFPLFSPSFSRSRSLLLCLLNLSDSTEFNTDWRILNRVVTYRSSAFPEFQHWGASTRFLTQQLASDSFVKILLNPDQKEFIPNSPWNVRKPDEDKALKSWNLPGIIPLESRNSYNICQTGKNRFPLTMEPTLALVAVEQTMTTSCCSFELSSEVELWDFHASSITQLASECVWHKEIVPDKCIAATEICMRSASAEAKQICKLQCSR</sequence>
<evidence type="ECO:0000313" key="2">
    <source>
        <dbReference type="Proteomes" id="UP001164929"/>
    </source>
</evidence>
<dbReference type="EMBL" id="JAQIZT010000019">
    <property type="protein sequence ID" value="KAJ6951175.1"/>
    <property type="molecule type" value="Genomic_DNA"/>
</dbReference>
<protein>
    <submittedName>
        <fullName evidence="1">Uncharacterized protein</fullName>
    </submittedName>
</protein>
<name>A0AAD6PMW2_9ROSI</name>
<gene>
    <name evidence="1" type="ORF">NC653_040530</name>
</gene>
<dbReference type="AlphaFoldDB" id="A0AAD6PMW2"/>
<keyword evidence="2" id="KW-1185">Reference proteome</keyword>
<accession>A0AAD6PMW2</accession>